<proteinExistence type="predicted"/>
<dbReference type="EMBL" id="CM001222">
    <property type="protein sequence ID" value="AES76507.1"/>
    <property type="molecule type" value="Genomic_DNA"/>
</dbReference>
<reference evidence="5" key="4">
    <citation type="journal article" date="2018" name="Nat. Plants">
        <title>Whole-genome landscape of Medicago truncatula symbiotic genes.</title>
        <authorList>
            <person name="Pecrix Y."/>
            <person name="Staton S.E."/>
            <person name="Sallet E."/>
            <person name="Lelandais-Briere C."/>
            <person name="Moreau S."/>
            <person name="Carrere S."/>
            <person name="Blein T."/>
            <person name="Jardinaud M.F."/>
            <person name="Latrasse D."/>
            <person name="Zouine M."/>
            <person name="Zahm M."/>
            <person name="Kreplak J."/>
            <person name="Mayjonade B."/>
            <person name="Satge C."/>
            <person name="Perez M."/>
            <person name="Cauet S."/>
            <person name="Marande W."/>
            <person name="Chantry-Darmon C."/>
            <person name="Lopez-Roques C."/>
            <person name="Bouchez O."/>
            <person name="Berard A."/>
            <person name="Debelle F."/>
            <person name="Munos S."/>
            <person name="Bendahmane A."/>
            <person name="Berges H."/>
            <person name="Niebel A."/>
            <person name="Buitink J."/>
            <person name="Frugier F."/>
            <person name="Benhamed M."/>
            <person name="Crespi M."/>
            <person name="Gouzy J."/>
            <person name="Gamas P."/>
        </authorList>
    </citation>
    <scope>NUCLEOTIDE SEQUENCE [LARGE SCALE GENOMIC DNA]</scope>
    <source>
        <strain evidence="5">cv. Jemalong A17</strain>
    </source>
</reference>
<reference evidence="2" key="5">
    <citation type="journal article" date="2018" name="Nat. Plants">
        <title>Whole-genome landscape of Medicago truncatula symbiotic genes.</title>
        <authorList>
            <person name="Pecrix Y."/>
            <person name="Gamas P."/>
            <person name="Carrere S."/>
        </authorList>
    </citation>
    <scope>NUCLEOTIDE SEQUENCE</scope>
    <source>
        <tissue evidence="2">Leaves</tissue>
    </source>
</reference>
<keyword evidence="4" id="KW-1185">Reference proteome</keyword>
<dbReference type="SMART" id="SM00367">
    <property type="entry name" value="LRR_CC"/>
    <property type="match status" value="4"/>
</dbReference>
<dbReference type="EMBL" id="PSQE01000006">
    <property type="protein sequence ID" value="RHN52522.1"/>
    <property type="molecule type" value="Genomic_DNA"/>
</dbReference>
<organism evidence="1 4">
    <name type="scientific">Medicago truncatula</name>
    <name type="common">Barrel medic</name>
    <name type="synonym">Medicago tribuloides</name>
    <dbReference type="NCBI Taxonomy" id="3880"/>
    <lineage>
        <taxon>Eukaryota</taxon>
        <taxon>Viridiplantae</taxon>
        <taxon>Streptophyta</taxon>
        <taxon>Embryophyta</taxon>
        <taxon>Tracheophyta</taxon>
        <taxon>Spermatophyta</taxon>
        <taxon>Magnoliopsida</taxon>
        <taxon>eudicotyledons</taxon>
        <taxon>Gunneridae</taxon>
        <taxon>Pentapetalae</taxon>
        <taxon>rosids</taxon>
        <taxon>fabids</taxon>
        <taxon>Fabales</taxon>
        <taxon>Fabaceae</taxon>
        <taxon>Papilionoideae</taxon>
        <taxon>50 kb inversion clade</taxon>
        <taxon>NPAAA clade</taxon>
        <taxon>Hologalegina</taxon>
        <taxon>IRL clade</taxon>
        <taxon>Trifolieae</taxon>
        <taxon>Medicago</taxon>
    </lineage>
</organism>
<name>G7KLQ3_MEDTR</name>
<dbReference type="PaxDb" id="3880-AES76507"/>
<sequence length="300" mass="34346">MAANFYLPDDCWRTVFTFLIKNDEDDKENSQTFKSLSRVSKQFLSITNSLRFTLTIYDETPFFLPRLFQRFTNLTCLDTSCYSSDMDLLLNQISHFPLNLKSLILEFQLTFPTKGLRAFSQNITTLTSLTCSRFESLDKCDLCLIADCFPNLQSLDLNHCDDVCEEGIVYVLMKCLNIRHLNLAYCLGLKLNLNGLMKFDVPQLEVLNLSHTRVDDEALSVISKSCHGLMRLLLLNCDSVTKKGVKHVVENCTQLREIYLDDCVKVHPNLVASLVLPRSSLRKNLEPITDFMPSFNNILV</sequence>
<evidence type="ECO:0000313" key="2">
    <source>
        <dbReference type="EMBL" id="RHN52522.1"/>
    </source>
</evidence>
<dbReference type="EnsemblPlants" id="AES76507">
    <property type="protein sequence ID" value="AES76507"/>
    <property type="gene ID" value="MTR_6g080560"/>
</dbReference>
<dbReference type="GO" id="GO:0019005">
    <property type="term" value="C:SCF ubiquitin ligase complex"/>
    <property type="evidence" value="ECO:0000318"/>
    <property type="project" value="GO_Central"/>
</dbReference>
<dbReference type="PANTHER" id="PTHR13318:SF106">
    <property type="entry name" value="F-BOX_LRR-REPEAT PROTEIN 2"/>
    <property type="match status" value="1"/>
</dbReference>
<dbReference type="Gramene" id="rna37210">
    <property type="protein sequence ID" value="RHN52522.1"/>
    <property type="gene ID" value="gene37210"/>
</dbReference>
<dbReference type="InterPro" id="IPR032675">
    <property type="entry name" value="LRR_dom_sf"/>
</dbReference>
<gene>
    <name evidence="1" type="ordered locus">MTR_6g080560</name>
    <name evidence="2" type="ORF">MtrunA17_Chr6g0481461</name>
</gene>
<dbReference type="PANTHER" id="PTHR13318">
    <property type="entry name" value="PARTNER OF PAIRED, ISOFORM B-RELATED"/>
    <property type="match status" value="1"/>
</dbReference>
<dbReference type="Proteomes" id="UP000002051">
    <property type="component" value="Chromosome 6"/>
</dbReference>
<dbReference type="AlphaFoldDB" id="G7KLQ3"/>
<evidence type="ECO:0000313" key="1">
    <source>
        <dbReference type="EMBL" id="AES76507.1"/>
    </source>
</evidence>
<dbReference type="InterPro" id="IPR006553">
    <property type="entry name" value="Leu-rich_rpt_Cys-con_subtyp"/>
</dbReference>
<protein>
    <submittedName>
        <fullName evidence="2">Putative leucine-rich repeat domain, L domain-containing protein</fullName>
    </submittedName>
    <submittedName>
        <fullName evidence="1">RNI superfamily protein, putative</fullName>
    </submittedName>
</protein>
<reference evidence="3" key="3">
    <citation type="submission" date="2015-04" db="UniProtKB">
        <authorList>
            <consortium name="EnsemblPlants"/>
        </authorList>
    </citation>
    <scope>IDENTIFICATION</scope>
    <source>
        <strain evidence="3">cv. Jemalong A17</strain>
    </source>
</reference>
<dbReference type="eggNOG" id="KOG1947">
    <property type="taxonomic scope" value="Eukaryota"/>
</dbReference>
<evidence type="ECO:0000313" key="4">
    <source>
        <dbReference type="Proteomes" id="UP000002051"/>
    </source>
</evidence>
<dbReference type="GO" id="GO:0031146">
    <property type="term" value="P:SCF-dependent proteasomal ubiquitin-dependent protein catabolic process"/>
    <property type="evidence" value="ECO:0000318"/>
    <property type="project" value="GO_Central"/>
</dbReference>
<dbReference type="Gene3D" id="3.80.10.10">
    <property type="entry name" value="Ribonuclease Inhibitor"/>
    <property type="match status" value="1"/>
</dbReference>
<dbReference type="SUPFAM" id="SSF52047">
    <property type="entry name" value="RNI-like"/>
    <property type="match status" value="1"/>
</dbReference>
<dbReference type="HOGENOM" id="CLU_068558_0_0_1"/>
<dbReference type="OMA" id="YGCENIT"/>
<reference evidence="1 4" key="1">
    <citation type="journal article" date="2011" name="Nature">
        <title>The Medicago genome provides insight into the evolution of rhizobial symbioses.</title>
        <authorList>
            <person name="Young N.D."/>
            <person name="Debelle F."/>
            <person name="Oldroyd G.E."/>
            <person name="Geurts R."/>
            <person name="Cannon S.B."/>
            <person name="Udvardi M.K."/>
            <person name="Benedito V.A."/>
            <person name="Mayer K.F."/>
            <person name="Gouzy J."/>
            <person name="Schoof H."/>
            <person name="Van de Peer Y."/>
            <person name="Proost S."/>
            <person name="Cook D.R."/>
            <person name="Meyers B.C."/>
            <person name="Spannagl M."/>
            <person name="Cheung F."/>
            <person name="De Mita S."/>
            <person name="Krishnakumar V."/>
            <person name="Gundlach H."/>
            <person name="Zhou S."/>
            <person name="Mudge J."/>
            <person name="Bharti A.K."/>
            <person name="Murray J.D."/>
            <person name="Naoumkina M.A."/>
            <person name="Rosen B."/>
            <person name="Silverstein K.A."/>
            <person name="Tang H."/>
            <person name="Rombauts S."/>
            <person name="Zhao P.X."/>
            <person name="Zhou P."/>
            <person name="Barbe V."/>
            <person name="Bardou P."/>
            <person name="Bechner M."/>
            <person name="Bellec A."/>
            <person name="Berger A."/>
            <person name="Berges H."/>
            <person name="Bidwell S."/>
            <person name="Bisseling T."/>
            <person name="Choisne N."/>
            <person name="Couloux A."/>
            <person name="Denny R."/>
            <person name="Deshpande S."/>
            <person name="Dai X."/>
            <person name="Doyle J.J."/>
            <person name="Dudez A.M."/>
            <person name="Farmer A.D."/>
            <person name="Fouteau S."/>
            <person name="Franken C."/>
            <person name="Gibelin C."/>
            <person name="Gish J."/>
            <person name="Goldstein S."/>
            <person name="Gonzalez A.J."/>
            <person name="Green P.J."/>
            <person name="Hallab A."/>
            <person name="Hartog M."/>
            <person name="Hua A."/>
            <person name="Humphray S.J."/>
            <person name="Jeong D.H."/>
            <person name="Jing Y."/>
            <person name="Jocker A."/>
            <person name="Kenton S.M."/>
            <person name="Kim D.J."/>
            <person name="Klee K."/>
            <person name="Lai H."/>
            <person name="Lang C."/>
            <person name="Lin S."/>
            <person name="Macmil S.L."/>
            <person name="Magdelenat G."/>
            <person name="Matthews L."/>
            <person name="McCorrison J."/>
            <person name="Monaghan E.L."/>
            <person name="Mun J.H."/>
            <person name="Najar F.Z."/>
            <person name="Nicholson C."/>
            <person name="Noirot C."/>
            <person name="O'Bleness M."/>
            <person name="Paule C.R."/>
            <person name="Poulain J."/>
            <person name="Prion F."/>
            <person name="Qin B."/>
            <person name="Qu C."/>
            <person name="Retzel E.F."/>
            <person name="Riddle C."/>
            <person name="Sallet E."/>
            <person name="Samain S."/>
            <person name="Samson N."/>
            <person name="Sanders I."/>
            <person name="Saurat O."/>
            <person name="Scarpelli C."/>
            <person name="Schiex T."/>
            <person name="Segurens B."/>
            <person name="Severin A.J."/>
            <person name="Sherrier D.J."/>
            <person name="Shi R."/>
            <person name="Sims S."/>
            <person name="Singer S.R."/>
            <person name="Sinharoy S."/>
            <person name="Sterck L."/>
            <person name="Viollet A."/>
            <person name="Wang B.B."/>
            <person name="Wang K."/>
            <person name="Wang M."/>
            <person name="Wang X."/>
            <person name="Warfsmann J."/>
            <person name="Weissenbach J."/>
            <person name="White D.D."/>
            <person name="White J.D."/>
            <person name="Wiley G.B."/>
            <person name="Wincker P."/>
            <person name="Xing Y."/>
            <person name="Yang L."/>
            <person name="Yao Z."/>
            <person name="Ying F."/>
            <person name="Zhai J."/>
            <person name="Zhou L."/>
            <person name="Zuber A."/>
            <person name="Denarie J."/>
            <person name="Dixon R.A."/>
            <person name="May G.D."/>
            <person name="Schwartz D.C."/>
            <person name="Rogers J."/>
            <person name="Quetier F."/>
            <person name="Town C.D."/>
            <person name="Roe B.A."/>
        </authorList>
    </citation>
    <scope>NUCLEOTIDE SEQUENCE [LARGE SCALE GENOMIC DNA]</scope>
    <source>
        <strain evidence="1">A17</strain>
        <strain evidence="3 4">cv. Jemalong A17</strain>
    </source>
</reference>
<evidence type="ECO:0000313" key="5">
    <source>
        <dbReference type="Proteomes" id="UP000265566"/>
    </source>
</evidence>
<reference evidence="1 4" key="2">
    <citation type="journal article" date="2014" name="BMC Genomics">
        <title>An improved genome release (version Mt4.0) for the model legume Medicago truncatula.</title>
        <authorList>
            <person name="Tang H."/>
            <person name="Krishnakumar V."/>
            <person name="Bidwell S."/>
            <person name="Rosen B."/>
            <person name="Chan A."/>
            <person name="Zhou S."/>
            <person name="Gentzbittel L."/>
            <person name="Childs K.L."/>
            <person name="Yandell M."/>
            <person name="Gundlach H."/>
            <person name="Mayer K.F."/>
            <person name="Schwartz D.C."/>
            <person name="Town C.D."/>
        </authorList>
    </citation>
    <scope>GENOME REANNOTATION</scope>
    <source>
        <strain evidence="3 4">cv. Jemalong A17</strain>
    </source>
</reference>
<dbReference type="Proteomes" id="UP000265566">
    <property type="component" value="Chromosome 6"/>
</dbReference>
<evidence type="ECO:0000313" key="3">
    <source>
        <dbReference type="EnsemblPlants" id="AES76507"/>
    </source>
</evidence>
<accession>G7KLQ3</accession>